<dbReference type="InterPro" id="IPR009057">
    <property type="entry name" value="Homeodomain-like_sf"/>
</dbReference>
<proteinExistence type="predicted"/>
<comment type="caution">
    <text evidence="7">The sequence shown here is derived from an EMBL/GenBank/DDBJ whole genome shotgun (WGS) entry which is preliminary data.</text>
</comment>
<dbReference type="InterPro" id="IPR039538">
    <property type="entry name" value="BetI_C"/>
</dbReference>
<evidence type="ECO:0000256" key="1">
    <source>
        <dbReference type="ARBA" id="ARBA00022491"/>
    </source>
</evidence>
<dbReference type="Pfam" id="PF13977">
    <property type="entry name" value="TetR_C_6"/>
    <property type="match status" value="1"/>
</dbReference>
<keyword evidence="3 5" id="KW-0238">DNA-binding</keyword>
<keyword evidence="2" id="KW-0805">Transcription regulation</keyword>
<evidence type="ECO:0000256" key="4">
    <source>
        <dbReference type="ARBA" id="ARBA00023163"/>
    </source>
</evidence>
<dbReference type="PANTHER" id="PTHR30055:SF234">
    <property type="entry name" value="HTH-TYPE TRANSCRIPTIONAL REGULATOR BETI"/>
    <property type="match status" value="1"/>
</dbReference>
<keyword evidence="1" id="KW-0678">Repressor</keyword>
<evidence type="ECO:0000259" key="6">
    <source>
        <dbReference type="PROSITE" id="PS50977"/>
    </source>
</evidence>
<accession>A0A919SWE7</accession>
<dbReference type="SUPFAM" id="SSF46689">
    <property type="entry name" value="Homeodomain-like"/>
    <property type="match status" value="1"/>
</dbReference>
<dbReference type="AlphaFoldDB" id="A0A919SWE7"/>
<keyword evidence="4" id="KW-0804">Transcription</keyword>
<dbReference type="InterPro" id="IPR036271">
    <property type="entry name" value="Tet_transcr_reg_TetR-rel_C_sf"/>
</dbReference>
<dbReference type="GO" id="GO:0000976">
    <property type="term" value="F:transcription cis-regulatory region binding"/>
    <property type="evidence" value="ECO:0007669"/>
    <property type="project" value="TreeGrafter"/>
</dbReference>
<name>A0A919SWE7_9ACTN</name>
<dbReference type="InterPro" id="IPR050109">
    <property type="entry name" value="HTH-type_TetR-like_transc_reg"/>
</dbReference>
<evidence type="ECO:0000256" key="5">
    <source>
        <dbReference type="PROSITE-ProRule" id="PRU00335"/>
    </source>
</evidence>
<evidence type="ECO:0000313" key="8">
    <source>
        <dbReference type="Proteomes" id="UP000681340"/>
    </source>
</evidence>
<dbReference type="SUPFAM" id="SSF48498">
    <property type="entry name" value="Tetracyclin repressor-like, C-terminal domain"/>
    <property type="match status" value="1"/>
</dbReference>
<keyword evidence="8" id="KW-1185">Reference proteome</keyword>
<feature type="DNA-binding region" description="H-T-H motif" evidence="5">
    <location>
        <begin position="31"/>
        <end position="50"/>
    </location>
</feature>
<dbReference type="RefSeq" id="WP_246595820.1">
    <property type="nucleotide sequence ID" value="NZ_BAABEA010000002.1"/>
</dbReference>
<dbReference type="GO" id="GO:0003700">
    <property type="term" value="F:DNA-binding transcription factor activity"/>
    <property type="evidence" value="ECO:0007669"/>
    <property type="project" value="TreeGrafter"/>
</dbReference>
<evidence type="ECO:0000313" key="7">
    <source>
        <dbReference type="EMBL" id="GIM78711.1"/>
    </source>
</evidence>
<reference evidence="7" key="1">
    <citation type="submission" date="2021-03" db="EMBL/GenBank/DDBJ databases">
        <title>Whole genome shotgun sequence of Actinoplanes auranticolor NBRC 12245.</title>
        <authorList>
            <person name="Komaki H."/>
            <person name="Tamura T."/>
        </authorList>
    </citation>
    <scope>NUCLEOTIDE SEQUENCE</scope>
    <source>
        <strain evidence="7">NBRC 12245</strain>
    </source>
</reference>
<organism evidence="7 8">
    <name type="scientific">Actinoplanes auranticolor</name>
    <dbReference type="NCBI Taxonomy" id="47988"/>
    <lineage>
        <taxon>Bacteria</taxon>
        <taxon>Bacillati</taxon>
        <taxon>Actinomycetota</taxon>
        <taxon>Actinomycetes</taxon>
        <taxon>Micromonosporales</taxon>
        <taxon>Micromonosporaceae</taxon>
        <taxon>Actinoplanes</taxon>
    </lineage>
</organism>
<dbReference type="Gene3D" id="1.10.357.10">
    <property type="entry name" value="Tetracycline Repressor, domain 2"/>
    <property type="match status" value="1"/>
</dbReference>
<protein>
    <submittedName>
        <fullName evidence="7">HTH-type transcriptional regulator PksA</fullName>
    </submittedName>
</protein>
<evidence type="ECO:0000256" key="2">
    <source>
        <dbReference type="ARBA" id="ARBA00023015"/>
    </source>
</evidence>
<sequence>MPKKVDHHERRVVIAAALKRVARDQGFDEISLRHVAAEAEVSLGTVQHYFRTRDELMAFALTEIRHSTAARISAAVAGLGATPDPRDLLEATVMQMLALDEPRRSDVQVALALLSHTAVHPEVAATLHDETRAMLDFVADMIRTAQPTGRADPRLDPELTATGLLAMADGLNNYLLVGHYAPDRAVAALRAHLDLIFPG</sequence>
<dbReference type="Pfam" id="PF00440">
    <property type="entry name" value="TetR_N"/>
    <property type="match status" value="1"/>
</dbReference>
<dbReference type="PANTHER" id="PTHR30055">
    <property type="entry name" value="HTH-TYPE TRANSCRIPTIONAL REGULATOR RUTR"/>
    <property type="match status" value="1"/>
</dbReference>
<gene>
    <name evidence="7" type="primary">pksA</name>
    <name evidence="7" type="ORF">Aau02nite_82180</name>
</gene>
<dbReference type="EMBL" id="BOQL01000077">
    <property type="protein sequence ID" value="GIM78711.1"/>
    <property type="molecule type" value="Genomic_DNA"/>
</dbReference>
<feature type="domain" description="HTH tetR-type" evidence="6">
    <location>
        <begin position="8"/>
        <end position="68"/>
    </location>
</feature>
<dbReference type="PROSITE" id="PS50977">
    <property type="entry name" value="HTH_TETR_2"/>
    <property type="match status" value="1"/>
</dbReference>
<dbReference type="InterPro" id="IPR001647">
    <property type="entry name" value="HTH_TetR"/>
</dbReference>
<evidence type="ECO:0000256" key="3">
    <source>
        <dbReference type="ARBA" id="ARBA00023125"/>
    </source>
</evidence>
<dbReference type="Proteomes" id="UP000681340">
    <property type="component" value="Unassembled WGS sequence"/>
</dbReference>